<dbReference type="Proteomes" id="UP000315112">
    <property type="component" value="Unassembled WGS sequence"/>
</dbReference>
<organism evidence="3 4">
    <name type="scientific">Pseudoduganella flava</name>
    <dbReference type="NCBI Taxonomy" id="871742"/>
    <lineage>
        <taxon>Bacteria</taxon>
        <taxon>Pseudomonadati</taxon>
        <taxon>Pseudomonadota</taxon>
        <taxon>Betaproteobacteria</taxon>
        <taxon>Burkholderiales</taxon>
        <taxon>Oxalobacteraceae</taxon>
        <taxon>Telluria group</taxon>
        <taxon>Pseudoduganella</taxon>
    </lineage>
</organism>
<keyword evidence="5" id="KW-1185">Reference proteome</keyword>
<evidence type="ECO:0000313" key="2">
    <source>
        <dbReference type="EMBL" id="QGZ37874.1"/>
    </source>
</evidence>
<evidence type="ECO:0000313" key="5">
    <source>
        <dbReference type="Proteomes" id="UP000437862"/>
    </source>
</evidence>
<protein>
    <submittedName>
        <fullName evidence="3">Extracellular factor (EF) 3-hydroxypalmitic acid methyl ester biosynthesis protein</fullName>
    </submittedName>
    <submittedName>
        <fullName evidence="2">Methyltransferase domain-containing protein</fullName>
    </submittedName>
</protein>
<dbReference type="Pfam" id="PF13649">
    <property type="entry name" value="Methyltransf_25"/>
    <property type="match status" value="1"/>
</dbReference>
<dbReference type="CDD" id="cd02440">
    <property type="entry name" value="AdoMet_MTases"/>
    <property type="match status" value="1"/>
</dbReference>
<accession>A0A562PQH5</accession>
<dbReference type="Gene3D" id="3.40.50.150">
    <property type="entry name" value="Vaccinia Virus protein VP39"/>
    <property type="match status" value="1"/>
</dbReference>
<dbReference type="InterPro" id="IPR029063">
    <property type="entry name" value="SAM-dependent_MTases_sf"/>
</dbReference>
<dbReference type="Proteomes" id="UP000437862">
    <property type="component" value="Chromosome"/>
</dbReference>
<keyword evidence="2" id="KW-0489">Methyltransferase</keyword>
<keyword evidence="2" id="KW-0808">Transferase</keyword>
<dbReference type="RefSeq" id="WP_145876359.1">
    <property type="nucleotide sequence ID" value="NZ_CP046904.1"/>
</dbReference>
<dbReference type="EMBL" id="VLKW01000005">
    <property type="protein sequence ID" value="TWI46705.1"/>
    <property type="molecule type" value="Genomic_DNA"/>
</dbReference>
<evidence type="ECO:0000259" key="1">
    <source>
        <dbReference type="Pfam" id="PF13649"/>
    </source>
</evidence>
<reference evidence="3" key="2">
    <citation type="submission" date="2019-07" db="EMBL/GenBank/DDBJ databases">
        <authorList>
            <person name="Whitman W."/>
            <person name="Huntemann M."/>
            <person name="Clum A."/>
            <person name="Pillay M."/>
            <person name="Palaniappan K."/>
            <person name="Varghese N."/>
            <person name="Mikhailova N."/>
            <person name="Stamatis D."/>
            <person name="Reddy T."/>
            <person name="Daum C."/>
            <person name="Shapiro N."/>
            <person name="Ivanova N."/>
            <person name="Kyrpides N."/>
            <person name="Woyke T."/>
        </authorList>
    </citation>
    <scope>NUCLEOTIDE SEQUENCE</scope>
    <source>
        <strain evidence="3">CGMCC 1.10685</strain>
    </source>
</reference>
<name>A0A562PQH5_9BURK</name>
<feature type="domain" description="Methyltransferase" evidence="1">
    <location>
        <begin position="286"/>
        <end position="398"/>
    </location>
</feature>
<sequence>MYSPTQIDPVVSFYNTQGEAVRATIVNLQRRSLVMEVYNPWSIVQVSEVLSELTVRMGARNAYVGKAVVISMVNTGLTAIVSVSLTDEWRELTEVALAPGVIGRKAQAFVDGWSERFRIRRDYQIVINETRAFLADASRWLEQVDLADGQPGNRLPTEYFHELALPLMSKMKTCFDELNHQASLVDDELAPAHRAFAQAALHPLILRAPFVFRTYTKPLGYAGDYQMVNQILGDPREGPSTYFQVVNTAFLQTAVATAHRHRIDILVRYLTGLAQQARAAGRAFRVLNVGCGPAAEIARFLETFDEPELLSFQLVDFSAETLDWTRARLDAVQRATGKRTRIDFVQDSVHQLLKRRDTEGAGQGEFDAVYCAGLFDYLSDKVCARLNGYFASRTRPGGRLLVTNVHSANPERFSMEHVLEWYLIYRDEAKMQAILPAGRGETHVYTDPTGVNVFAETTVAR</sequence>
<reference evidence="3 4" key="1">
    <citation type="journal article" date="2015" name="Stand. Genomic Sci.">
        <title>Genomic Encyclopedia of Bacterial and Archaeal Type Strains, Phase III: the genomes of soil and plant-associated and newly described type strains.</title>
        <authorList>
            <person name="Whitman W.B."/>
            <person name="Woyke T."/>
            <person name="Klenk H.P."/>
            <person name="Zhou Y."/>
            <person name="Lilburn T.G."/>
            <person name="Beck B.J."/>
            <person name="De Vos P."/>
            <person name="Vandamme P."/>
            <person name="Eisen J.A."/>
            <person name="Garrity G."/>
            <person name="Hugenholtz P."/>
            <person name="Kyrpides N.C."/>
        </authorList>
    </citation>
    <scope>NUCLEOTIDE SEQUENCE [LARGE SCALE GENOMIC DNA]</scope>
    <source>
        <strain evidence="3 4">CGMCC 1.10685</strain>
    </source>
</reference>
<reference evidence="2 5" key="3">
    <citation type="submission" date="2019-12" db="EMBL/GenBank/DDBJ databases">
        <title>Draft Genome Sequences of Six Type Strains of the Genus Massilia.</title>
        <authorList>
            <person name="Miess H."/>
            <person name="Frediansyah A."/>
            <person name="Goeker M."/>
            <person name="Gross H."/>
        </authorList>
    </citation>
    <scope>NUCLEOTIDE SEQUENCE [LARGE SCALE GENOMIC DNA]</scope>
    <source>
        <strain evidence="2 5">DSM 26639</strain>
    </source>
</reference>
<dbReference type="InterPro" id="IPR041698">
    <property type="entry name" value="Methyltransf_25"/>
</dbReference>
<dbReference type="EMBL" id="CP046904">
    <property type="protein sequence ID" value="QGZ37874.1"/>
    <property type="molecule type" value="Genomic_DNA"/>
</dbReference>
<proteinExistence type="predicted"/>
<dbReference type="GO" id="GO:0032259">
    <property type="term" value="P:methylation"/>
    <property type="evidence" value="ECO:0007669"/>
    <property type="project" value="UniProtKB-KW"/>
</dbReference>
<dbReference type="AlphaFoldDB" id="A0A562PQH5"/>
<dbReference type="SUPFAM" id="SSF53335">
    <property type="entry name" value="S-adenosyl-L-methionine-dependent methyltransferases"/>
    <property type="match status" value="1"/>
</dbReference>
<evidence type="ECO:0000313" key="3">
    <source>
        <dbReference type="EMBL" id="TWI46705.1"/>
    </source>
</evidence>
<dbReference type="GO" id="GO:0008168">
    <property type="term" value="F:methyltransferase activity"/>
    <property type="evidence" value="ECO:0007669"/>
    <property type="project" value="UniProtKB-KW"/>
</dbReference>
<evidence type="ECO:0000313" key="4">
    <source>
        <dbReference type="Proteomes" id="UP000315112"/>
    </source>
</evidence>
<gene>
    <name evidence="2" type="ORF">GO485_01625</name>
    <name evidence="3" type="ORF">IP92_03068</name>
</gene>
<dbReference type="OrthoDB" id="9811915at2"/>